<dbReference type="Proteomes" id="UP000797356">
    <property type="component" value="Chromosome 7"/>
</dbReference>
<comment type="caution">
    <text evidence="1">The sequence shown here is derived from an EMBL/GenBank/DDBJ whole genome shotgun (WGS) entry which is preliminary data.</text>
</comment>
<dbReference type="EMBL" id="CM017878">
    <property type="protein sequence ID" value="KAG1353904.1"/>
    <property type="molecule type" value="Genomic_DNA"/>
</dbReference>
<reference evidence="1" key="2">
    <citation type="submission" date="2019-07" db="EMBL/GenBank/DDBJ databases">
        <authorList>
            <person name="Yang Y."/>
            <person name="Bocs S."/>
            <person name="Baudouin L."/>
        </authorList>
    </citation>
    <scope>NUCLEOTIDE SEQUENCE</scope>
    <source>
        <tissue evidence="1">Spear leaf of Hainan Tall coconut</tissue>
    </source>
</reference>
<gene>
    <name evidence="1" type="ORF">COCNU_07G000160</name>
</gene>
<proteinExistence type="predicted"/>
<protein>
    <submittedName>
        <fullName evidence="1">Uncharacterized protein</fullName>
    </submittedName>
</protein>
<evidence type="ECO:0000313" key="2">
    <source>
        <dbReference type="Proteomes" id="UP000797356"/>
    </source>
</evidence>
<organism evidence="1 2">
    <name type="scientific">Cocos nucifera</name>
    <name type="common">Coconut palm</name>
    <dbReference type="NCBI Taxonomy" id="13894"/>
    <lineage>
        <taxon>Eukaryota</taxon>
        <taxon>Viridiplantae</taxon>
        <taxon>Streptophyta</taxon>
        <taxon>Embryophyta</taxon>
        <taxon>Tracheophyta</taxon>
        <taxon>Spermatophyta</taxon>
        <taxon>Magnoliopsida</taxon>
        <taxon>Liliopsida</taxon>
        <taxon>Arecaceae</taxon>
        <taxon>Arecoideae</taxon>
        <taxon>Cocoseae</taxon>
        <taxon>Attaleinae</taxon>
        <taxon>Cocos</taxon>
    </lineage>
</organism>
<name>A0A8K0IE67_COCNU</name>
<sequence>MRRGEEGKKDSVKRVPSVPLFSAWGILLLPENEAIPSESVLEFLGSEGESGSKGEIL</sequence>
<dbReference type="AlphaFoldDB" id="A0A8K0IE67"/>
<evidence type="ECO:0000313" key="1">
    <source>
        <dbReference type="EMBL" id="KAG1353904.1"/>
    </source>
</evidence>
<accession>A0A8K0IE67</accession>
<keyword evidence="2" id="KW-1185">Reference proteome</keyword>
<reference evidence="1" key="1">
    <citation type="journal article" date="2017" name="Gigascience">
        <title>The genome draft of coconut (Cocos nucifera).</title>
        <authorList>
            <person name="Xiao Y."/>
            <person name="Xu P."/>
            <person name="Fan H."/>
            <person name="Baudouin L."/>
            <person name="Xia W."/>
            <person name="Bocs S."/>
            <person name="Xu J."/>
            <person name="Li Q."/>
            <person name="Guo A."/>
            <person name="Zhou L."/>
            <person name="Li J."/>
            <person name="Wu Y."/>
            <person name="Ma Z."/>
            <person name="Armero A."/>
            <person name="Issali A.E."/>
            <person name="Liu N."/>
            <person name="Peng M."/>
            <person name="Yang Y."/>
        </authorList>
    </citation>
    <scope>NUCLEOTIDE SEQUENCE</scope>
    <source>
        <tissue evidence="1">Spear leaf of Hainan Tall coconut</tissue>
    </source>
</reference>